<dbReference type="EMBL" id="BK015642">
    <property type="protein sequence ID" value="DAE17605.1"/>
    <property type="molecule type" value="Genomic_DNA"/>
</dbReference>
<name>A0A8S5QFQ7_9CAUD</name>
<reference evidence="1" key="1">
    <citation type="journal article" date="2021" name="Proc. Natl. Acad. Sci. U.S.A.">
        <title>A Catalog of Tens of Thousands of Viruses from Human Metagenomes Reveals Hidden Associations with Chronic Diseases.</title>
        <authorList>
            <person name="Tisza M.J."/>
            <person name="Buck C.B."/>
        </authorList>
    </citation>
    <scope>NUCLEOTIDE SEQUENCE</scope>
    <source>
        <strain evidence="1">CtqPn17</strain>
    </source>
</reference>
<proteinExistence type="predicted"/>
<organism evidence="1">
    <name type="scientific">Caudovirales sp. ctqPn17</name>
    <dbReference type="NCBI Taxonomy" id="2825772"/>
    <lineage>
        <taxon>Viruses</taxon>
        <taxon>Duplodnaviria</taxon>
        <taxon>Heunggongvirae</taxon>
        <taxon>Uroviricota</taxon>
        <taxon>Caudoviricetes</taxon>
    </lineage>
</organism>
<accession>A0A8S5QFQ7</accession>
<sequence>MIASSYLHAAKMLVNIQSTLNRNVTRSVLLQIGGYF</sequence>
<protein>
    <submittedName>
        <fullName evidence="1">Uncharacterized protein</fullName>
    </submittedName>
</protein>
<evidence type="ECO:0000313" key="1">
    <source>
        <dbReference type="EMBL" id="DAE17605.1"/>
    </source>
</evidence>